<keyword evidence="6" id="KW-1185">Reference proteome</keyword>
<name>D3BT76_HETP5</name>
<protein>
    <submittedName>
        <fullName evidence="5">Colossin D</fullName>
    </submittedName>
</protein>
<dbReference type="AlphaFoldDB" id="D3BT76"/>
<feature type="domain" description="SD-repeat containing protein B" evidence="4">
    <location>
        <begin position="453"/>
        <end position="513"/>
    </location>
</feature>
<evidence type="ECO:0000256" key="3">
    <source>
        <dbReference type="ARBA" id="ARBA00022729"/>
    </source>
</evidence>
<sequence length="611" mass="65983">MEILGGLNGVTNPNVIGPFNVTTGTITNPSDGVLSHFSNNLGNYPLLPMGNASCSGNVFIDFNWNLIFDGKDKPFPGITINIYSTINNVLIFSTVSGPDGKWIVNGLWPGMPYQSNSTGLNGQKTVMAKHKDTGAVNGVTYRPESGDTYVSAYWKDRSGFGPAGTGGIYRITQDLNVSIYADLNQIFGANYSGPDAHTFGNEPSFDENPTASNTIKVPVPNPGCVVAYDWRIFAVKIFNGSLYCGGVCSGDAGTQLDGFIVRLNPSNTWETVLQFPLPYPERGDDSSFGPWRISTGHQAMISSIAFDDSGNMAIAFRNRLSELNMGYGAYPDLQMACKNKYGDYVLEYNGICGSRTATPVNPYGRGGHRFFASGDYIGSSVARAGPNSFISTRRDINAVGTGGVAWLNSINGTLTKLFTIYRSTAGSYLKAQGLGAIAPVYPPVPVDTTECGRIWFDCNANGRQDCNEVGISNITVYLYDLANLASQIATVVSDQNGNFRFTTVPGHQYACVIPISDVNNKFGPFILSPALNDSSLEYIDSDAQVINQYLVSQFNSTNYNGHIYSDCHFGIVKPNGTNQNGYGYRVANGTCEVLNCPVCTRAPQLNNNFYS</sequence>
<dbReference type="Pfam" id="PF17210">
    <property type="entry name" value="SdrD_B"/>
    <property type="match status" value="1"/>
</dbReference>
<evidence type="ECO:0000256" key="2">
    <source>
        <dbReference type="ARBA" id="ARBA00022525"/>
    </source>
</evidence>
<dbReference type="Proteomes" id="UP000001396">
    <property type="component" value="Unassembled WGS sequence"/>
</dbReference>
<accession>D3BT76</accession>
<proteinExistence type="predicted"/>
<evidence type="ECO:0000256" key="1">
    <source>
        <dbReference type="ARBA" id="ARBA00004613"/>
    </source>
</evidence>
<dbReference type="EMBL" id="ADBJ01000056">
    <property type="protein sequence ID" value="EFA75293.1"/>
    <property type="molecule type" value="Genomic_DNA"/>
</dbReference>
<reference evidence="5 6" key="1">
    <citation type="journal article" date="2011" name="Genome Res.">
        <title>Phylogeny-wide analysis of social amoeba genomes highlights ancient origins for complex intercellular communication.</title>
        <authorList>
            <person name="Heidel A.J."/>
            <person name="Lawal H.M."/>
            <person name="Felder M."/>
            <person name="Schilde C."/>
            <person name="Helps N.R."/>
            <person name="Tunggal B."/>
            <person name="Rivero F."/>
            <person name="John U."/>
            <person name="Schleicher M."/>
            <person name="Eichinger L."/>
            <person name="Platzer M."/>
            <person name="Noegel A.A."/>
            <person name="Schaap P."/>
            <person name="Gloeckner G."/>
        </authorList>
    </citation>
    <scope>NUCLEOTIDE SEQUENCE [LARGE SCALE GENOMIC DNA]</scope>
    <source>
        <strain evidence="6">ATCC 26659 / Pp 5 / PN500</strain>
    </source>
</reference>
<dbReference type="Gene3D" id="2.60.40.10">
    <property type="entry name" value="Immunoglobulins"/>
    <property type="match status" value="2"/>
</dbReference>
<comment type="subcellular location">
    <subcellularLocation>
        <location evidence="1">Secreted</location>
    </subcellularLocation>
</comment>
<dbReference type="SUPFAM" id="SSF117074">
    <property type="entry name" value="Hypothetical protein PA1324"/>
    <property type="match status" value="2"/>
</dbReference>
<dbReference type="InParanoid" id="D3BT76"/>
<dbReference type="InterPro" id="IPR013783">
    <property type="entry name" value="Ig-like_fold"/>
</dbReference>
<dbReference type="RefSeq" id="XP_020427427.1">
    <property type="nucleotide sequence ID" value="XM_020582124.1"/>
</dbReference>
<organism evidence="5 6">
    <name type="scientific">Heterostelium pallidum (strain ATCC 26659 / Pp 5 / PN500)</name>
    <name type="common">Cellular slime mold</name>
    <name type="synonym">Polysphondylium pallidum</name>
    <dbReference type="NCBI Taxonomy" id="670386"/>
    <lineage>
        <taxon>Eukaryota</taxon>
        <taxon>Amoebozoa</taxon>
        <taxon>Evosea</taxon>
        <taxon>Eumycetozoa</taxon>
        <taxon>Dictyostelia</taxon>
        <taxon>Acytosteliales</taxon>
        <taxon>Acytosteliaceae</taxon>
        <taxon>Heterostelium</taxon>
    </lineage>
</organism>
<evidence type="ECO:0000313" key="5">
    <source>
        <dbReference type="EMBL" id="EFA75293.1"/>
    </source>
</evidence>
<keyword evidence="2" id="KW-0964">Secreted</keyword>
<evidence type="ECO:0000313" key="6">
    <source>
        <dbReference type="Proteomes" id="UP000001396"/>
    </source>
</evidence>
<gene>
    <name evidence="5" type="primary">colD</name>
    <name evidence="5" type="ORF">PPL_11369</name>
</gene>
<comment type="caution">
    <text evidence="5">The sequence shown here is derived from an EMBL/GenBank/DDBJ whole genome shotgun (WGS) entry which is preliminary data.</text>
</comment>
<dbReference type="InterPro" id="IPR033764">
    <property type="entry name" value="Sdr_B"/>
</dbReference>
<dbReference type="GO" id="GO:0005576">
    <property type="term" value="C:extracellular region"/>
    <property type="evidence" value="ECO:0007669"/>
    <property type="project" value="UniProtKB-SubCell"/>
</dbReference>
<keyword evidence="3" id="KW-0732">Signal</keyword>
<evidence type="ECO:0000259" key="4">
    <source>
        <dbReference type="Pfam" id="PF17210"/>
    </source>
</evidence>
<dbReference type="GeneID" id="31366837"/>